<dbReference type="InterPro" id="IPR006121">
    <property type="entry name" value="HMA_dom"/>
</dbReference>
<dbReference type="EMBL" id="QUBR01000001">
    <property type="protein sequence ID" value="REK74047.1"/>
    <property type="molecule type" value="Genomic_DNA"/>
</dbReference>
<name>A0A371PDR4_9ACTN</name>
<dbReference type="InterPro" id="IPR036163">
    <property type="entry name" value="HMA_dom_sf"/>
</dbReference>
<gene>
    <name evidence="3" type="ORF">DX116_06315</name>
</gene>
<dbReference type="SUPFAM" id="SSF55008">
    <property type="entry name" value="HMA, heavy metal-associated domain"/>
    <property type="match status" value="1"/>
</dbReference>
<dbReference type="RefSeq" id="WP_119704156.1">
    <property type="nucleotide sequence ID" value="NZ_JBHSOI010000001.1"/>
</dbReference>
<dbReference type="PROSITE" id="PS01047">
    <property type="entry name" value="HMA_1"/>
    <property type="match status" value="1"/>
</dbReference>
<dbReference type="AlphaFoldDB" id="A0A371PDR4"/>
<dbReference type="Gene3D" id="3.30.70.100">
    <property type="match status" value="1"/>
</dbReference>
<proteinExistence type="predicted"/>
<dbReference type="PROSITE" id="PS50846">
    <property type="entry name" value="HMA_2"/>
    <property type="match status" value="1"/>
</dbReference>
<keyword evidence="4" id="KW-1185">Reference proteome</keyword>
<organism evidence="3 4">
    <name type="scientific">Aeromicrobium endophyticum</name>
    <dbReference type="NCBI Taxonomy" id="2292704"/>
    <lineage>
        <taxon>Bacteria</taxon>
        <taxon>Bacillati</taxon>
        <taxon>Actinomycetota</taxon>
        <taxon>Actinomycetes</taxon>
        <taxon>Propionibacteriales</taxon>
        <taxon>Nocardioidaceae</taxon>
        <taxon>Aeromicrobium</taxon>
    </lineage>
</organism>
<dbReference type="GO" id="GO:0046872">
    <property type="term" value="F:metal ion binding"/>
    <property type="evidence" value="ECO:0007669"/>
    <property type="project" value="UniProtKB-KW"/>
</dbReference>
<dbReference type="Pfam" id="PF00403">
    <property type="entry name" value="HMA"/>
    <property type="match status" value="1"/>
</dbReference>
<dbReference type="OrthoDB" id="9813965at2"/>
<sequence length="70" mass="7400">MTTHTYRVTGMTCEHCVKAVTEELTTLDGVTGVTIDLAAGGTSDVTVESRDPLPLDDVTRAVDEAGYELA</sequence>
<dbReference type="CDD" id="cd00371">
    <property type="entry name" value="HMA"/>
    <property type="match status" value="1"/>
</dbReference>
<comment type="caution">
    <text evidence="3">The sequence shown here is derived from an EMBL/GenBank/DDBJ whole genome shotgun (WGS) entry which is preliminary data.</text>
</comment>
<evidence type="ECO:0000313" key="3">
    <source>
        <dbReference type="EMBL" id="REK74047.1"/>
    </source>
</evidence>
<evidence type="ECO:0000256" key="1">
    <source>
        <dbReference type="ARBA" id="ARBA00022723"/>
    </source>
</evidence>
<protein>
    <submittedName>
        <fullName evidence="3">Copper chaperone</fullName>
    </submittedName>
</protein>
<reference evidence="3 4" key="1">
    <citation type="submission" date="2018-08" db="EMBL/GenBank/DDBJ databases">
        <title>Aeromicrobium sp. M2KJ-4, whole genome shotgun sequence.</title>
        <authorList>
            <person name="Tuo L."/>
        </authorList>
    </citation>
    <scope>NUCLEOTIDE SEQUENCE [LARGE SCALE GENOMIC DNA]</scope>
    <source>
        <strain evidence="3 4">M2KJ-4</strain>
    </source>
</reference>
<keyword evidence="1" id="KW-0479">Metal-binding</keyword>
<dbReference type="InterPro" id="IPR017969">
    <property type="entry name" value="Heavy-metal-associated_CS"/>
</dbReference>
<evidence type="ECO:0000313" key="4">
    <source>
        <dbReference type="Proteomes" id="UP000265581"/>
    </source>
</evidence>
<evidence type="ECO:0000259" key="2">
    <source>
        <dbReference type="PROSITE" id="PS50846"/>
    </source>
</evidence>
<feature type="domain" description="HMA" evidence="2">
    <location>
        <begin position="2"/>
        <end position="70"/>
    </location>
</feature>
<dbReference type="Proteomes" id="UP000265581">
    <property type="component" value="Unassembled WGS sequence"/>
</dbReference>
<accession>A0A371PDR4</accession>